<dbReference type="Proteomes" id="UP000070587">
    <property type="component" value="Chromosome"/>
</dbReference>
<dbReference type="GeneID" id="28490546"/>
<reference evidence="3" key="1">
    <citation type="submission" date="2015-02" db="EMBL/GenBank/DDBJ databases">
        <title>Pyrococcus kukulkanii sp. nov., a novel hyperthermophilic archaeon isolated from a deep-sea hydrothermal vent at the Guaymas Basin.</title>
        <authorList>
            <person name="Oger P.M."/>
            <person name="Callac N."/>
            <person name="Jebbar M."/>
            <person name="Godfroy A."/>
        </authorList>
    </citation>
    <scope>NUCLEOTIDE SEQUENCE [LARGE SCALE GENOMIC DNA]</scope>
    <source>
        <strain evidence="3">NCB100</strain>
    </source>
</reference>
<dbReference type="EMBL" id="CP010835">
    <property type="protein sequence ID" value="AMM53383.1"/>
    <property type="molecule type" value="Genomic_DNA"/>
</dbReference>
<keyword evidence="1" id="KW-1133">Transmembrane helix</keyword>
<evidence type="ECO:0000256" key="1">
    <source>
        <dbReference type="SAM" id="Phobius"/>
    </source>
</evidence>
<dbReference type="STRING" id="1609559.TQ32_01905"/>
<name>A0A127B7M3_9EURY</name>
<evidence type="ECO:0000313" key="2">
    <source>
        <dbReference type="EMBL" id="AMM53383.1"/>
    </source>
</evidence>
<protein>
    <recommendedName>
        <fullName evidence="4">CARDB domain-containing protein</fullName>
    </recommendedName>
</protein>
<evidence type="ECO:0000313" key="3">
    <source>
        <dbReference type="Proteomes" id="UP000070587"/>
    </source>
</evidence>
<organism evidence="2 3">
    <name type="scientific">Pyrococcus kukulkanii</name>
    <dbReference type="NCBI Taxonomy" id="1609559"/>
    <lineage>
        <taxon>Archaea</taxon>
        <taxon>Methanobacteriati</taxon>
        <taxon>Methanobacteriota</taxon>
        <taxon>Thermococci</taxon>
        <taxon>Thermococcales</taxon>
        <taxon>Thermococcaceae</taxon>
        <taxon>Pyrococcus</taxon>
    </lineage>
</organism>
<evidence type="ECO:0008006" key="4">
    <source>
        <dbReference type="Google" id="ProtNLM"/>
    </source>
</evidence>
<sequence>MRKALAVILMLTFLPQVLASSFIGWVSLGEGITFGNVTLGFIDVDMGGEVYVQEEFNGSISSYSISLGELYKFTHSNVTVLRVFLGEPPMLYVNATFPPIFVGEKVEVGNLTLKVDNVNVDSFEVLASYNGEEKTFKDTKFDFANYSITITPRPLLFRGEVKIGDNVTYGDLRLEIKGINMTLVNNKTSSVISVEYNGEEYKIEEGETKVVGKFIVKYIGFRCVMVNNMCDPRISIEVYLRALQINVSYDPSREFTVYEGKDHAIGPYMVRVKGIADGVAYISILNSCHDELKDGVVRASSQWISPMTYDGISIGLLNTSEDSGGKKATFITFYNPREKPRYLALLNVTVLPQENFTALVPGVVKIVVKNVGTSPVYNALLTFSPGEGFDVLGDNEAYIDKLDPGKEKIIELRVVPLRNGTISLGKAEVVAPIPYPLACGGLKVIGFTSNEPIVRVSPVSVNFVVTSPSEVPAGMPFDVNFTLKAPTGFLGNLTLKLPKGIGLISQGEVIGGEVKVPVIPGNSTIKLVAVTPGNYTLTGELESFGKVIYGIKFNVTVLKPSNEASVITITETREVTKTISVGNVTKTMTVTQTVTTTTQVTKQVSVTFTTTTTVKEVVTRWSWLTFIIGIAIGAGIIILIAWIQAQRS</sequence>
<dbReference type="RefSeq" id="WP_068320478.1">
    <property type="nucleotide sequence ID" value="NZ_CP010835.1"/>
</dbReference>
<keyword evidence="1" id="KW-0812">Transmembrane</keyword>
<keyword evidence="1" id="KW-0472">Membrane</keyword>
<proteinExistence type="predicted"/>
<dbReference type="AlphaFoldDB" id="A0A127B7M3"/>
<reference evidence="2 3" key="2">
    <citation type="journal article" date="2016" name="Int. J. Syst. Evol. Microbiol.">
        <title>Pyrococcus kukulkanii sp. nov., a hyperthermophilic, piezophilic archaeon isolated from a deep-sea hydrothermal vent.</title>
        <authorList>
            <person name="Callac N."/>
            <person name="Oger P."/>
            <person name="Lesongeur F."/>
            <person name="Rattray J.E."/>
            <person name="Vannier P."/>
            <person name="Michoud G."/>
            <person name="Beauverger M."/>
            <person name="Gayet N."/>
            <person name="Rouxel O."/>
            <person name="Jebbar M."/>
            <person name="Godfroy A."/>
        </authorList>
    </citation>
    <scope>NUCLEOTIDE SEQUENCE [LARGE SCALE GENOMIC DNA]</scope>
    <source>
        <strain evidence="2 3">NCB100</strain>
    </source>
</reference>
<dbReference type="OrthoDB" id="86238at2157"/>
<gene>
    <name evidence="2" type="ORF">TQ32_01905</name>
</gene>
<dbReference type="PATRIC" id="fig|1609559.3.peg.387"/>
<accession>A0A127B7M3</accession>
<feature type="transmembrane region" description="Helical" evidence="1">
    <location>
        <begin position="621"/>
        <end position="643"/>
    </location>
</feature>
<dbReference type="KEGG" id="pyc:TQ32_01905"/>